<feature type="region of interest" description="Disordered" evidence="1">
    <location>
        <begin position="1"/>
        <end position="43"/>
    </location>
</feature>
<evidence type="ECO:0000313" key="3">
    <source>
        <dbReference type="Proteomes" id="UP000054018"/>
    </source>
</evidence>
<dbReference type="Proteomes" id="UP000054018">
    <property type="component" value="Unassembled WGS sequence"/>
</dbReference>
<dbReference type="OrthoDB" id="5544050at2759"/>
<feature type="compositionally biased region" description="Low complexity" evidence="1">
    <location>
        <begin position="1"/>
        <end position="30"/>
    </location>
</feature>
<evidence type="ECO:0000256" key="1">
    <source>
        <dbReference type="SAM" id="MobiDB-lite"/>
    </source>
</evidence>
<accession>A0A0C9XR98</accession>
<feature type="compositionally biased region" description="Basic and acidic residues" evidence="1">
    <location>
        <begin position="100"/>
        <end position="112"/>
    </location>
</feature>
<evidence type="ECO:0000313" key="2">
    <source>
        <dbReference type="EMBL" id="KIK14820.1"/>
    </source>
</evidence>
<keyword evidence="3" id="KW-1185">Reference proteome</keyword>
<sequence>MSVSSGTSSPAPVTPASSSISLPSTTTKLVPVPPKQKPVNVFSNDGSFLERFQRNKRVEEEEKRKAELALARKRQFADRFKNRGKRHFPPPDTSSAVAPTDERENPAKKPKLDGTPPLTDYQKEVHKQGGKILKDVGTGVRPLVK</sequence>
<gene>
    <name evidence="2" type="ORF">PISMIDRAFT_687649</name>
</gene>
<dbReference type="EMBL" id="KN833921">
    <property type="protein sequence ID" value="KIK14820.1"/>
    <property type="molecule type" value="Genomic_DNA"/>
</dbReference>
<proteinExistence type="predicted"/>
<reference evidence="2 3" key="1">
    <citation type="submission" date="2014-04" db="EMBL/GenBank/DDBJ databases">
        <authorList>
            <consortium name="DOE Joint Genome Institute"/>
            <person name="Kuo A."/>
            <person name="Kohler A."/>
            <person name="Costa M.D."/>
            <person name="Nagy L.G."/>
            <person name="Floudas D."/>
            <person name="Copeland A."/>
            <person name="Barry K.W."/>
            <person name="Cichocki N."/>
            <person name="Veneault-Fourrey C."/>
            <person name="LaButti K."/>
            <person name="Lindquist E.A."/>
            <person name="Lipzen A."/>
            <person name="Lundell T."/>
            <person name="Morin E."/>
            <person name="Murat C."/>
            <person name="Sun H."/>
            <person name="Tunlid A."/>
            <person name="Henrissat B."/>
            <person name="Grigoriev I.V."/>
            <person name="Hibbett D.S."/>
            <person name="Martin F."/>
            <person name="Nordberg H.P."/>
            <person name="Cantor M.N."/>
            <person name="Hua S.X."/>
        </authorList>
    </citation>
    <scope>NUCLEOTIDE SEQUENCE [LARGE SCALE GENOMIC DNA]</scope>
    <source>
        <strain evidence="2 3">441</strain>
    </source>
</reference>
<feature type="region of interest" description="Disordered" evidence="1">
    <location>
        <begin position="77"/>
        <end position="121"/>
    </location>
</feature>
<reference evidence="3" key="2">
    <citation type="submission" date="2015-01" db="EMBL/GenBank/DDBJ databases">
        <title>Evolutionary Origins and Diversification of the Mycorrhizal Mutualists.</title>
        <authorList>
            <consortium name="DOE Joint Genome Institute"/>
            <consortium name="Mycorrhizal Genomics Consortium"/>
            <person name="Kohler A."/>
            <person name="Kuo A."/>
            <person name="Nagy L.G."/>
            <person name="Floudas D."/>
            <person name="Copeland A."/>
            <person name="Barry K.W."/>
            <person name="Cichocki N."/>
            <person name="Veneault-Fourrey C."/>
            <person name="LaButti K."/>
            <person name="Lindquist E.A."/>
            <person name="Lipzen A."/>
            <person name="Lundell T."/>
            <person name="Morin E."/>
            <person name="Murat C."/>
            <person name="Riley R."/>
            <person name="Ohm R."/>
            <person name="Sun H."/>
            <person name="Tunlid A."/>
            <person name="Henrissat B."/>
            <person name="Grigoriev I.V."/>
            <person name="Hibbett D.S."/>
            <person name="Martin F."/>
        </authorList>
    </citation>
    <scope>NUCLEOTIDE SEQUENCE [LARGE SCALE GENOMIC DNA]</scope>
    <source>
        <strain evidence="3">441</strain>
    </source>
</reference>
<name>A0A0C9XR98_9AGAM</name>
<organism evidence="2 3">
    <name type="scientific">Pisolithus microcarpus 441</name>
    <dbReference type="NCBI Taxonomy" id="765257"/>
    <lineage>
        <taxon>Eukaryota</taxon>
        <taxon>Fungi</taxon>
        <taxon>Dikarya</taxon>
        <taxon>Basidiomycota</taxon>
        <taxon>Agaricomycotina</taxon>
        <taxon>Agaricomycetes</taxon>
        <taxon>Agaricomycetidae</taxon>
        <taxon>Boletales</taxon>
        <taxon>Sclerodermatineae</taxon>
        <taxon>Pisolithaceae</taxon>
        <taxon>Pisolithus</taxon>
    </lineage>
</organism>
<dbReference type="AlphaFoldDB" id="A0A0C9XR98"/>
<protein>
    <submittedName>
        <fullName evidence="2">Uncharacterized protein</fullName>
    </submittedName>
</protein>
<dbReference type="HOGENOM" id="CLU_128839_0_0_1"/>